<dbReference type="PANTHER" id="PTHR43806:SF11">
    <property type="entry name" value="CEREVISIN-RELATED"/>
    <property type="match status" value="1"/>
</dbReference>
<dbReference type="InterPro" id="IPR022398">
    <property type="entry name" value="Peptidase_S8_His-AS"/>
</dbReference>
<keyword evidence="4 6" id="KW-0378">Hydrolase</keyword>
<evidence type="ECO:0000256" key="2">
    <source>
        <dbReference type="ARBA" id="ARBA00022670"/>
    </source>
</evidence>
<evidence type="ECO:0000256" key="6">
    <source>
        <dbReference type="RuleBase" id="RU003355"/>
    </source>
</evidence>
<keyword evidence="2 6" id="KW-0645">Protease</keyword>
<dbReference type="Pfam" id="PF00082">
    <property type="entry name" value="Peptidase_S8"/>
    <property type="match status" value="1"/>
</dbReference>
<gene>
    <name evidence="8" type="primary">apr</name>
    <name evidence="8" type="ORF">vBBcoS136_00194</name>
</gene>
<dbReference type="GeneID" id="77958147"/>
<keyword evidence="5 6" id="KW-0720">Serine protease</keyword>
<dbReference type="PRINTS" id="PR00723">
    <property type="entry name" value="SUBTILISIN"/>
</dbReference>
<evidence type="ECO:0000313" key="8">
    <source>
        <dbReference type="EMBL" id="AYP68308.1"/>
    </source>
</evidence>
<dbReference type="GO" id="GO:0004252">
    <property type="term" value="F:serine-type endopeptidase activity"/>
    <property type="evidence" value="ECO:0007669"/>
    <property type="project" value="UniProtKB-EC"/>
</dbReference>
<evidence type="ECO:0000313" key="9">
    <source>
        <dbReference type="Proteomes" id="UP000274199"/>
    </source>
</evidence>
<dbReference type="SMR" id="A0A3G3BVM5"/>
<dbReference type="EMBL" id="MH884508">
    <property type="protein sequence ID" value="AYP68308.1"/>
    <property type="molecule type" value="Genomic_DNA"/>
</dbReference>
<comment type="similarity">
    <text evidence="1 6">Belongs to the peptidase S8 family.</text>
</comment>
<dbReference type="Gene3D" id="3.40.50.200">
    <property type="entry name" value="Peptidase S8/S53 domain"/>
    <property type="match status" value="1"/>
</dbReference>
<dbReference type="CDD" id="cd07477">
    <property type="entry name" value="Peptidases_S8_Subtilisin_subset"/>
    <property type="match status" value="1"/>
</dbReference>
<evidence type="ECO:0000256" key="1">
    <source>
        <dbReference type="ARBA" id="ARBA00011073"/>
    </source>
</evidence>
<dbReference type="InterPro" id="IPR015500">
    <property type="entry name" value="Peptidase_S8_subtilisin-rel"/>
</dbReference>
<protein>
    <submittedName>
        <fullName evidence="8">Subtilisin DY</fullName>
        <ecNumber evidence="8">3.4.21.62</ecNumber>
    </submittedName>
</protein>
<evidence type="ECO:0000259" key="7">
    <source>
        <dbReference type="Pfam" id="PF00082"/>
    </source>
</evidence>
<dbReference type="SUPFAM" id="SSF52743">
    <property type="entry name" value="Subtilisin-like"/>
    <property type="match status" value="1"/>
</dbReference>
<dbReference type="PANTHER" id="PTHR43806">
    <property type="entry name" value="PEPTIDASE S8"/>
    <property type="match status" value="1"/>
</dbReference>
<dbReference type="InterPro" id="IPR023828">
    <property type="entry name" value="Peptidase_S8_Ser-AS"/>
</dbReference>
<dbReference type="PROSITE" id="PS51892">
    <property type="entry name" value="SUBTILASE"/>
    <property type="match status" value="1"/>
</dbReference>
<dbReference type="GO" id="GO:0046872">
    <property type="term" value="F:metal ion binding"/>
    <property type="evidence" value="ECO:0007669"/>
    <property type="project" value="UniProtKB-KW"/>
</dbReference>
<dbReference type="InterPro" id="IPR034202">
    <property type="entry name" value="Subtilisin_Carlsberg-like"/>
</dbReference>
<keyword evidence="3" id="KW-0479">Metal-binding</keyword>
<evidence type="ECO:0000256" key="5">
    <source>
        <dbReference type="ARBA" id="ARBA00022825"/>
    </source>
</evidence>
<dbReference type="GO" id="GO:0006508">
    <property type="term" value="P:proteolysis"/>
    <property type="evidence" value="ECO:0007669"/>
    <property type="project" value="UniProtKB-KW"/>
</dbReference>
<dbReference type="InterPro" id="IPR023827">
    <property type="entry name" value="Peptidase_S8_Asp-AS"/>
</dbReference>
<proteinExistence type="inferred from homology"/>
<dbReference type="EC" id="3.4.21.62" evidence="8"/>
<dbReference type="PROSITE" id="PS00136">
    <property type="entry name" value="SUBTILASE_ASP"/>
    <property type="match status" value="1"/>
</dbReference>
<dbReference type="InterPro" id="IPR050131">
    <property type="entry name" value="Peptidase_S8_subtilisin-like"/>
</dbReference>
<evidence type="ECO:0000256" key="4">
    <source>
        <dbReference type="ARBA" id="ARBA00022801"/>
    </source>
</evidence>
<dbReference type="RefSeq" id="YP_010681556.1">
    <property type="nucleotide sequence ID" value="NC_071049.1"/>
</dbReference>
<dbReference type="InterPro" id="IPR000209">
    <property type="entry name" value="Peptidase_S8/S53_dom"/>
</dbReference>
<name>A0A3G3BVM5_9CAUD</name>
<feature type="domain" description="Peptidase S8/S53" evidence="7">
    <location>
        <begin position="37"/>
        <end position="256"/>
    </location>
</feature>
<dbReference type="PROSITE" id="PS00138">
    <property type="entry name" value="SUBTILASE_SER"/>
    <property type="match status" value="1"/>
</dbReference>
<sequence>MIHQEVDKVEIIDFYDGEIDWGLKSINVQNAWSKTKGEGVKIAVIDTGVDMNHQDLKDSIVRTINMQTKTRDVTDEFGHGTHVAGLLTGKKTGVAPNSELYVAKVLDANGRGSMANILDGITFAINNNVDILCMSLGVSQKLPLILEQRIIDAYYSGITIVCATGNSNKNEVEYPSFYDKVVAVGGVDKDFKRASFSNFGREMNVVAPSVEILSIYKDGNYARMSGTSMASPIVAGAIALMISNARKNGEDLNPSQVIEKFKSLGKHTMDFGHGFIDLDKLLD</sequence>
<dbReference type="PROSITE" id="PS00137">
    <property type="entry name" value="SUBTILASE_HIS"/>
    <property type="match status" value="1"/>
</dbReference>
<dbReference type="Proteomes" id="UP000274199">
    <property type="component" value="Segment"/>
</dbReference>
<dbReference type="InterPro" id="IPR036852">
    <property type="entry name" value="Peptidase_S8/S53_dom_sf"/>
</dbReference>
<keyword evidence="9" id="KW-1185">Reference proteome</keyword>
<evidence type="ECO:0000256" key="3">
    <source>
        <dbReference type="ARBA" id="ARBA00022723"/>
    </source>
</evidence>
<dbReference type="KEGG" id="vg:77958147"/>
<organism evidence="8 9">
    <name type="scientific">Bacillus phage vB_BcoS-136</name>
    <dbReference type="NCBI Taxonomy" id="2419619"/>
    <lineage>
        <taxon>Viruses</taxon>
        <taxon>Duplodnaviria</taxon>
        <taxon>Heunggongvirae</taxon>
        <taxon>Uroviricota</taxon>
        <taxon>Caudoviricetes</taxon>
        <taxon>Heleneionescovirinae</taxon>
        <taxon>Kenyattavirus</taxon>
        <taxon>Kenyattavirus kv136</taxon>
    </lineage>
</organism>
<reference evidence="8 9" key="1">
    <citation type="submission" date="2018-09" db="EMBL/GenBank/DDBJ databases">
        <title>Comparative Genomic Analysis of Eight Novel Haloalkaliphilic Bacteriophages from Lake Elmenteita, Kenya.</title>
        <authorList>
            <person name="Akhwale J.K."/>
        </authorList>
    </citation>
    <scope>NUCLEOTIDE SEQUENCE [LARGE SCALE GENOMIC DNA]</scope>
</reference>
<accession>A0A3G3BVM5</accession>